<evidence type="ECO:0000256" key="2">
    <source>
        <dbReference type="SAM" id="MobiDB-lite"/>
    </source>
</evidence>
<keyword evidence="1" id="KW-0808">Transferase</keyword>
<name>A0ABR9BWN2_9PSED</name>
<evidence type="ECO:0000256" key="1">
    <source>
        <dbReference type="ARBA" id="ARBA00022679"/>
    </source>
</evidence>
<dbReference type="InterPro" id="IPR007577">
    <property type="entry name" value="GlycoTrfase_DXD_sugar-bd_CS"/>
</dbReference>
<feature type="domain" description="Dermonecrotic toxin N-terminal" evidence="3">
    <location>
        <begin position="35"/>
        <end position="292"/>
    </location>
</feature>
<dbReference type="EMBL" id="JACYWZ010000002">
    <property type="protein sequence ID" value="MBD8769444.1"/>
    <property type="molecule type" value="Genomic_DNA"/>
</dbReference>
<reference evidence="4 5" key="1">
    <citation type="journal article" date="2020" name="FEMS Microbiol. Ecol.">
        <title>Temporal dynamics of bacterial communities during seed development and maturation.</title>
        <authorList>
            <person name="Chesneau G."/>
            <person name="Torres-Cortes G."/>
            <person name="Briand M."/>
            <person name="Darrasse A."/>
            <person name="Preveaux A."/>
            <person name="Marais C."/>
            <person name="Jacques M.A."/>
            <person name="Shade A."/>
            <person name="Barret M."/>
        </authorList>
    </citation>
    <scope>NUCLEOTIDE SEQUENCE [LARGE SCALE GENOMIC DNA]</scope>
    <source>
        <strain evidence="4 5">CFBP13599</strain>
    </source>
</reference>
<feature type="region of interest" description="Disordered" evidence="2">
    <location>
        <begin position="454"/>
        <end position="502"/>
    </location>
</feature>
<dbReference type="InterPro" id="IPR046673">
    <property type="entry name" value="ToxA_N"/>
</dbReference>
<accession>A0ABR9BWN2</accession>
<sequence>MSTTTPDSAGNDTFEAHRTAQVNYWRQRIKQIATQYPDIESAAFDAARTLLAQLGSGAHDPYQVYWHWFDSANSSPRTFTGWEHYGSPRQSMTLVELVMRRFDLDQQRNSDLLAQMGGFYTADENAHVYNEHNEVRLDPREVLTYFWRIDFASQYLSRVRGFWINNQTTYRFVSKIGLLCSAVLQCQRGDMTPEDFMDVYDAVANDPSGPFSPEKLYGDIVSGSTTVLRPLDIGGMVCQSVIRFCTRQGREILYCAMQHPAFVTVAGKQQLYEWLQAQLQTPAARRVFGVQFVKPEHNQGAEWRTLQGHLADIAQSPWKNSKTPINTQERLLDGYGFDFLTANLKTDMELDAKYLLTSNARLDKGLWLGYLDSFLKLYGGFSLIGWPIAAVSIAAGLIDIGLYTDKAINALSDQERTQAIRGAVLQAFNVMLTLPLLGDASSLGDYAQLEVESTDDLDAEAELPPPSGEAREEDTPTSSDDDSDTSSSVASTSGQGDTPAALSRRSAHDLAAWRPALLRANDFTLHRTGRFAGLCVRAGLETFAPIDNALYRVRFVSQIKQWAVVDPFNPYALNSYIPISLDAKGVWQPAQRVTASIDAPLQQPWDWSGAPLDGDIGLQPPAAPITVDVPLDGVEKVMDRYMVRTVERGPLLAMYDAGEKTWRANHLGNTAYLWRTPEGAWHSGERGQWLEAAAHAPAPHDVKTVTLPPLPAPVTQATPIPKLLHYLWLGHEMPSQELLDNLLVNAARMKGYRVIIHTDMDTPRLLHQLTRQFAGKDEFEVRALAEQDFFKTLCAGPSGPQYRALRTGPAKNYAAASDLLRYPLLDTYGGIYTDVDNTFKAATHDIDLPAGPNDLLLDDAVTHADVPYSGYNSHVLGSHPGNPVLKAVSRSIQRRFKARPQFYAQPRPTLSKTASAVETKIFWAYIKDTFEMTGPQVLDDVLRETRPDYYDLALRADLRRSLGISSEEYELRLLARVEHYFPFANRAEIVVGNLHSWKSTR</sequence>
<evidence type="ECO:0000259" key="3">
    <source>
        <dbReference type="Pfam" id="PF20178"/>
    </source>
</evidence>
<dbReference type="Pfam" id="PF04488">
    <property type="entry name" value="Gly_transf_sug"/>
    <property type="match status" value="1"/>
</dbReference>
<dbReference type="Proteomes" id="UP000620025">
    <property type="component" value="Unassembled WGS sequence"/>
</dbReference>
<comment type="caution">
    <text evidence="4">The sequence shown here is derived from an EMBL/GenBank/DDBJ whole genome shotgun (WGS) entry which is preliminary data.</text>
</comment>
<dbReference type="Gene3D" id="3.90.550.20">
    <property type="match status" value="1"/>
</dbReference>
<evidence type="ECO:0000313" key="4">
    <source>
        <dbReference type="EMBL" id="MBD8769444.1"/>
    </source>
</evidence>
<dbReference type="PANTHER" id="PTHR32385">
    <property type="entry name" value="MANNOSYL PHOSPHORYLINOSITOL CERAMIDE SYNTHASE"/>
    <property type="match status" value="1"/>
</dbReference>
<gene>
    <name evidence="4" type="ORF">IFT38_07790</name>
</gene>
<dbReference type="Pfam" id="PF20178">
    <property type="entry name" value="ToxA_N"/>
    <property type="match status" value="1"/>
</dbReference>
<dbReference type="SUPFAM" id="SSF53448">
    <property type="entry name" value="Nucleotide-diphospho-sugar transferases"/>
    <property type="match status" value="1"/>
</dbReference>
<keyword evidence="5" id="KW-1185">Reference proteome</keyword>
<dbReference type="PANTHER" id="PTHR32385:SF15">
    <property type="entry name" value="INOSITOL PHOSPHOCERAMIDE MANNOSYLTRANSFERASE 1"/>
    <property type="match status" value="1"/>
</dbReference>
<protein>
    <recommendedName>
        <fullName evidence="3">Dermonecrotic toxin N-terminal domain-containing protein</fullName>
    </recommendedName>
</protein>
<dbReference type="InterPro" id="IPR051706">
    <property type="entry name" value="Glycosyltransferase_domain"/>
</dbReference>
<dbReference type="InterPro" id="IPR029044">
    <property type="entry name" value="Nucleotide-diphossugar_trans"/>
</dbReference>
<dbReference type="RefSeq" id="WP_192066723.1">
    <property type="nucleotide sequence ID" value="NZ_JACYWY010000006.1"/>
</dbReference>
<organism evidence="4 5">
    <name type="scientific">Pseudomonas coleopterorum</name>
    <dbReference type="NCBI Taxonomy" id="1605838"/>
    <lineage>
        <taxon>Bacteria</taxon>
        <taxon>Pseudomonadati</taxon>
        <taxon>Pseudomonadota</taxon>
        <taxon>Gammaproteobacteria</taxon>
        <taxon>Pseudomonadales</taxon>
        <taxon>Pseudomonadaceae</taxon>
        <taxon>Pseudomonas</taxon>
    </lineage>
</organism>
<evidence type="ECO:0000313" key="5">
    <source>
        <dbReference type="Proteomes" id="UP000620025"/>
    </source>
</evidence>
<proteinExistence type="predicted"/>